<dbReference type="HAMAP" id="MF_00337">
    <property type="entry name" value="Exonuc_7_S"/>
    <property type="match status" value="1"/>
</dbReference>
<dbReference type="PANTHER" id="PTHR34137">
    <property type="entry name" value="EXODEOXYRIBONUCLEASE 7 SMALL SUBUNIT"/>
    <property type="match status" value="1"/>
</dbReference>
<dbReference type="AlphaFoldDB" id="K4LUY5"/>
<dbReference type="KEGG" id="tpz:Tph_c16290"/>
<dbReference type="HOGENOM" id="CLU_145918_3_3_9"/>
<dbReference type="eggNOG" id="COG1722">
    <property type="taxonomic scope" value="Bacteria"/>
</dbReference>
<proteinExistence type="inferred from homology"/>
<evidence type="ECO:0000256" key="4">
    <source>
        <dbReference type="ARBA" id="ARBA00022801"/>
    </source>
</evidence>
<accession>K4LUY5</accession>
<dbReference type="InterPro" id="IPR037004">
    <property type="entry name" value="Exonuc_VII_ssu_sf"/>
</dbReference>
<dbReference type="GO" id="GO:0006308">
    <property type="term" value="P:DNA catabolic process"/>
    <property type="evidence" value="ECO:0007669"/>
    <property type="project" value="UniProtKB-UniRule"/>
</dbReference>
<dbReference type="EMBL" id="CP003732">
    <property type="protein sequence ID" value="AFV11834.1"/>
    <property type="molecule type" value="Genomic_DNA"/>
</dbReference>
<keyword evidence="3 6" id="KW-0540">Nuclease</keyword>
<evidence type="ECO:0000256" key="5">
    <source>
        <dbReference type="ARBA" id="ARBA00022839"/>
    </source>
</evidence>
<comment type="subcellular location">
    <subcellularLocation>
        <location evidence="6">Cytoplasm</location>
    </subcellularLocation>
</comment>
<evidence type="ECO:0000256" key="3">
    <source>
        <dbReference type="ARBA" id="ARBA00022722"/>
    </source>
</evidence>
<keyword evidence="5 6" id="KW-0269">Exonuclease</keyword>
<comment type="similarity">
    <text evidence="1 6">Belongs to the XseB family.</text>
</comment>
<name>K4LUY5_THEPS</name>
<keyword evidence="2 6" id="KW-0963">Cytoplasm</keyword>
<dbReference type="Pfam" id="PF02609">
    <property type="entry name" value="Exonuc_VII_S"/>
    <property type="match status" value="1"/>
</dbReference>
<sequence>MEEQENREESLTEESLTFEAALEKLGAVVADLERGDLTLEEALASFQKGVGLLRYLVQKLDAFEEQVEVLLKDFESNAPAWLGNHDSGGGSR</sequence>
<dbReference type="GO" id="GO:0005829">
    <property type="term" value="C:cytosol"/>
    <property type="evidence" value="ECO:0007669"/>
    <property type="project" value="TreeGrafter"/>
</dbReference>
<dbReference type="OrthoDB" id="1697399at2"/>
<organism evidence="7 8">
    <name type="scientific">Thermacetogenium phaeum (strain ATCC BAA-254 / DSM 26808 / PB)</name>
    <dbReference type="NCBI Taxonomy" id="1089553"/>
    <lineage>
        <taxon>Bacteria</taxon>
        <taxon>Bacillati</taxon>
        <taxon>Bacillota</taxon>
        <taxon>Clostridia</taxon>
        <taxon>Thermoanaerobacterales</taxon>
        <taxon>Thermoanaerobacteraceae</taxon>
        <taxon>Thermacetogenium</taxon>
    </lineage>
</organism>
<dbReference type="STRING" id="1089553.Tph_c16290"/>
<reference evidence="7 8" key="1">
    <citation type="journal article" date="2012" name="BMC Genomics">
        <title>Genome-guided analysis of physiological and morphological traits of the fermentative acetate oxidizer Thermacetogenium phaeum.</title>
        <authorList>
            <person name="Oehler D."/>
            <person name="Poehlein A."/>
            <person name="Leimbach A."/>
            <person name="Muller N."/>
            <person name="Daniel R."/>
            <person name="Gottschalk G."/>
            <person name="Schink B."/>
        </authorList>
    </citation>
    <scope>NUCLEOTIDE SEQUENCE [LARGE SCALE GENOMIC DNA]</scope>
    <source>
        <strain evidence="8">ATCC BAA-254 / DSM 26808 / PB</strain>
    </source>
</reference>
<dbReference type="PANTHER" id="PTHR34137:SF1">
    <property type="entry name" value="EXODEOXYRIBONUCLEASE 7 SMALL SUBUNIT"/>
    <property type="match status" value="1"/>
</dbReference>
<evidence type="ECO:0000313" key="8">
    <source>
        <dbReference type="Proteomes" id="UP000000467"/>
    </source>
</evidence>
<dbReference type="Gene3D" id="1.10.287.1040">
    <property type="entry name" value="Exonuclease VII, small subunit"/>
    <property type="match status" value="1"/>
</dbReference>
<dbReference type="GO" id="GO:0008855">
    <property type="term" value="F:exodeoxyribonuclease VII activity"/>
    <property type="evidence" value="ECO:0007669"/>
    <property type="project" value="UniProtKB-UniRule"/>
</dbReference>
<dbReference type="GO" id="GO:0009318">
    <property type="term" value="C:exodeoxyribonuclease VII complex"/>
    <property type="evidence" value="ECO:0007669"/>
    <property type="project" value="UniProtKB-UniRule"/>
</dbReference>
<evidence type="ECO:0000313" key="7">
    <source>
        <dbReference type="EMBL" id="AFV11834.1"/>
    </source>
</evidence>
<protein>
    <recommendedName>
        <fullName evidence="6">Exodeoxyribonuclease 7 small subunit</fullName>
        <ecNumber evidence="6">3.1.11.6</ecNumber>
    </recommendedName>
    <alternativeName>
        <fullName evidence="6">Exodeoxyribonuclease VII small subunit</fullName>
        <shortName evidence="6">Exonuclease VII small subunit</shortName>
    </alternativeName>
</protein>
<comment type="catalytic activity">
    <reaction evidence="6">
        <text>Exonucleolytic cleavage in either 5'- to 3'- or 3'- to 5'-direction to yield nucleoside 5'-phosphates.</text>
        <dbReference type="EC" id="3.1.11.6"/>
    </reaction>
</comment>
<dbReference type="Proteomes" id="UP000000467">
    <property type="component" value="Chromosome"/>
</dbReference>
<dbReference type="NCBIfam" id="TIGR01280">
    <property type="entry name" value="xseB"/>
    <property type="match status" value="1"/>
</dbReference>
<keyword evidence="4 6" id="KW-0378">Hydrolase</keyword>
<keyword evidence="8" id="KW-1185">Reference proteome</keyword>
<comment type="function">
    <text evidence="6">Bidirectionally degrades single-stranded DNA into large acid-insoluble oligonucleotides, which are then degraded further into small acid-soluble oligonucleotides.</text>
</comment>
<dbReference type="SUPFAM" id="SSF116842">
    <property type="entry name" value="XseB-like"/>
    <property type="match status" value="1"/>
</dbReference>
<gene>
    <name evidence="7" type="primary">xseA1</name>
    <name evidence="6" type="synonym">xseB</name>
    <name evidence="7" type="ordered locus">Tph_c16290</name>
</gene>
<comment type="subunit">
    <text evidence="6">Heterooligomer composed of large and small subunits.</text>
</comment>
<evidence type="ECO:0000256" key="1">
    <source>
        <dbReference type="ARBA" id="ARBA00009998"/>
    </source>
</evidence>
<evidence type="ECO:0000256" key="6">
    <source>
        <dbReference type="HAMAP-Rule" id="MF_00337"/>
    </source>
</evidence>
<dbReference type="EC" id="3.1.11.6" evidence="6"/>
<evidence type="ECO:0000256" key="2">
    <source>
        <dbReference type="ARBA" id="ARBA00022490"/>
    </source>
</evidence>
<dbReference type="InterPro" id="IPR003761">
    <property type="entry name" value="Exonuc_VII_S"/>
</dbReference>
<dbReference type="RefSeq" id="WP_015050714.1">
    <property type="nucleotide sequence ID" value="NC_018870.1"/>
</dbReference>